<name>Q7VC28_PROMA</name>
<reference evidence="1 2" key="1">
    <citation type="journal article" date="2003" name="Proc. Natl. Acad. Sci. U.S.A.">
        <title>Genome sequence of the cyanobacterium Prochlorococcus marinus SS120, a nearly minimal oxyphototrophic genome.</title>
        <authorList>
            <person name="Dufresne A."/>
            <person name="Salanoubat M."/>
            <person name="Partensky F."/>
            <person name="Artiguenave F."/>
            <person name="Axmann I.M."/>
            <person name="Barbe V."/>
            <person name="Duprat S."/>
            <person name="Galperin M.Y."/>
            <person name="Koonin E.V."/>
            <person name="Le Gall F."/>
            <person name="Makarova K.S."/>
            <person name="Ostrowski M."/>
            <person name="Oztas S."/>
            <person name="Robert C."/>
            <person name="Rogozin I.B."/>
            <person name="Scanlan D.J."/>
            <person name="Tandeau de Marsac N."/>
            <person name="Weissenbach J."/>
            <person name="Wincker P."/>
            <person name="Wolf Y.I."/>
            <person name="Hess W.R."/>
        </authorList>
    </citation>
    <scope>NUCLEOTIDE SEQUENCE [LARGE SCALE GENOMIC DNA]</scope>
    <source>
        <strain evidence="2">SARG / CCMP1375 / SS120</strain>
    </source>
</reference>
<gene>
    <name evidence="1" type="ordered locus">Pro_0914</name>
</gene>
<organism evidence="1 2">
    <name type="scientific">Prochlorococcus marinus (strain SARG / CCMP1375 / SS120)</name>
    <dbReference type="NCBI Taxonomy" id="167539"/>
    <lineage>
        <taxon>Bacteria</taxon>
        <taxon>Bacillati</taxon>
        <taxon>Cyanobacteriota</taxon>
        <taxon>Cyanophyceae</taxon>
        <taxon>Synechococcales</taxon>
        <taxon>Prochlorococcaceae</taxon>
        <taxon>Prochlorococcus</taxon>
    </lineage>
</organism>
<dbReference type="OrthoDB" id="540261at2"/>
<sequence>MTTSEENKVNREASKIKKKGSSLPWWVELLFVQIGLPERFLRKILNFQASSTEHFDNHKIKYSIGLIILTSMIYLNPLVRNAKNSNLCVKDISTRITMNEIQPINSQLKPANNALIICNGGNNILRN</sequence>
<dbReference type="STRING" id="167539.Pro_0914"/>
<dbReference type="RefSeq" id="WP_011125066.1">
    <property type="nucleotide sequence ID" value="NC_005042.1"/>
</dbReference>
<protein>
    <submittedName>
        <fullName evidence="1">Uncharacterized protein</fullName>
    </submittedName>
</protein>
<dbReference type="Proteomes" id="UP000001420">
    <property type="component" value="Chromosome"/>
</dbReference>
<evidence type="ECO:0000313" key="2">
    <source>
        <dbReference type="Proteomes" id="UP000001420"/>
    </source>
</evidence>
<dbReference type="KEGG" id="pma:Pro_0914"/>
<dbReference type="HOGENOM" id="CLU_149332_0_0_3"/>
<dbReference type="eggNOG" id="ENOG5032HUD">
    <property type="taxonomic scope" value="Bacteria"/>
</dbReference>
<accession>Q7VC28</accession>
<proteinExistence type="predicted"/>
<evidence type="ECO:0000313" key="1">
    <source>
        <dbReference type="EMBL" id="AAP99958.1"/>
    </source>
</evidence>
<dbReference type="AlphaFoldDB" id="Q7VC28"/>
<dbReference type="EnsemblBacteria" id="AAP99958">
    <property type="protein sequence ID" value="AAP99958"/>
    <property type="gene ID" value="Pro_0914"/>
</dbReference>
<keyword evidence="2" id="KW-1185">Reference proteome</keyword>
<dbReference type="EMBL" id="AE017126">
    <property type="protein sequence ID" value="AAP99958.1"/>
    <property type="molecule type" value="Genomic_DNA"/>
</dbReference>